<protein>
    <submittedName>
        <fullName evidence="2">Uncharacterized protein</fullName>
    </submittedName>
</protein>
<proteinExistence type="predicted"/>
<evidence type="ECO:0000313" key="3">
    <source>
        <dbReference type="Proteomes" id="UP001596042"/>
    </source>
</evidence>
<keyword evidence="1" id="KW-0732">Signal</keyword>
<organism evidence="2 3">
    <name type="scientific">Daeguia caeni</name>
    <dbReference type="NCBI Taxonomy" id="439612"/>
    <lineage>
        <taxon>Bacteria</taxon>
        <taxon>Pseudomonadati</taxon>
        <taxon>Pseudomonadota</taxon>
        <taxon>Alphaproteobacteria</taxon>
        <taxon>Hyphomicrobiales</taxon>
        <taxon>Brucellaceae</taxon>
        <taxon>Daeguia</taxon>
    </lineage>
</organism>
<comment type="caution">
    <text evidence="2">The sequence shown here is derived from an EMBL/GenBank/DDBJ whole genome shotgun (WGS) entry which is preliminary data.</text>
</comment>
<feature type="chain" id="PRO_5047067716" evidence="1">
    <location>
        <begin position="24"/>
        <end position="144"/>
    </location>
</feature>
<keyword evidence="3" id="KW-1185">Reference proteome</keyword>
<gene>
    <name evidence="2" type="ORF">ACFO1V_10825</name>
</gene>
<evidence type="ECO:0000313" key="2">
    <source>
        <dbReference type="EMBL" id="MFC4625700.1"/>
    </source>
</evidence>
<evidence type="ECO:0000256" key="1">
    <source>
        <dbReference type="SAM" id="SignalP"/>
    </source>
</evidence>
<name>A0ABV9H9R9_9HYPH</name>
<dbReference type="EMBL" id="JBHSEL010000107">
    <property type="protein sequence ID" value="MFC4625700.1"/>
    <property type="molecule type" value="Genomic_DNA"/>
</dbReference>
<dbReference type="Proteomes" id="UP001596042">
    <property type="component" value="Unassembled WGS sequence"/>
</dbReference>
<accession>A0ABV9H9R9</accession>
<dbReference type="RefSeq" id="WP_374834090.1">
    <property type="nucleotide sequence ID" value="NZ_JBHEEZ010000039.1"/>
</dbReference>
<feature type="signal peptide" evidence="1">
    <location>
        <begin position="1"/>
        <end position="23"/>
    </location>
</feature>
<reference evidence="3" key="1">
    <citation type="journal article" date="2019" name="Int. J. Syst. Evol. Microbiol.">
        <title>The Global Catalogue of Microorganisms (GCM) 10K type strain sequencing project: providing services to taxonomists for standard genome sequencing and annotation.</title>
        <authorList>
            <consortium name="The Broad Institute Genomics Platform"/>
            <consortium name="The Broad Institute Genome Sequencing Center for Infectious Disease"/>
            <person name="Wu L."/>
            <person name="Ma J."/>
        </authorList>
    </citation>
    <scope>NUCLEOTIDE SEQUENCE [LARGE SCALE GENOMIC DNA]</scope>
    <source>
        <strain evidence="3">CGMCC 1.15731</strain>
    </source>
</reference>
<sequence>MSKRAGLLASALGFMLLMPSALAAPLCGTEKKPNASEIRNYQQLIAKDFVDRLEPDNEGRALKADQVELHEIVAMDGWFYARIDTPYSETGYFYYDNTNGKPVFRDVMGGMIEPDAENWLLQWFRDLGAPQSVGKCFTRILLSQ</sequence>